<dbReference type="AlphaFoldDB" id="A0A380TFS0"/>
<keyword evidence="1" id="KW-0812">Transmembrane</keyword>
<protein>
    <submittedName>
        <fullName evidence="1">Putative transmembrane protein</fullName>
    </submittedName>
</protein>
<dbReference type="InterPro" id="IPR011990">
    <property type="entry name" value="TPR-like_helical_dom_sf"/>
</dbReference>
<organism evidence="1">
    <name type="scientific">metagenome</name>
    <dbReference type="NCBI Taxonomy" id="256318"/>
    <lineage>
        <taxon>unclassified sequences</taxon>
        <taxon>metagenomes</taxon>
    </lineage>
</organism>
<proteinExistence type="predicted"/>
<name>A0A380TFS0_9ZZZZ</name>
<accession>A0A380TFS0</accession>
<dbReference type="SUPFAM" id="SSF48452">
    <property type="entry name" value="TPR-like"/>
    <property type="match status" value="1"/>
</dbReference>
<dbReference type="Pfam" id="PF06041">
    <property type="entry name" value="DUF924"/>
    <property type="match status" value="1"/>
</dbReference>
<gene>
    <name evidence="1" type="ORF">DF3PB_360005</name>
</gene>
<evidence type="ECO:0000313" key="1">
    <source>
        <dbReference type="EMBL" id="SUS06998.1"/>
    </source>
</evidence>
<dbReference type="EMBL" id="UIDG01000290">
    <property type="protein sequence ID" value="SUS06998.1"/>
    <property type="molecule type" value="Genomic_DNA"/>
</dbReference>
<keyword evidence="1" id="KW-0472">Membrane</keyword>
<reference evidence="1" key="1">
    <citation type="submission" date="2018-07" db="EMBL/GenBank/DDBJ databases">
        <authorList>
            <person name="Quirk P.G."/>
            <person name="Krulwich T.A."/>
        </authorList>
    </citation>
    <scope>NUCLEOTIDE SEQUENCE</scope>
</reference>
<dbReference type="Gene3D" id="1.25.40.10">
    <property type="entry name" value="Tetratricopeptide repeat domain"/>
    <property type="match status" value="1"/>
</dbReference>
<dbReference type="InterPro" id="IPR010323">
    <property type="entry name" value="DUF924"/>
</dbReference>
<sequence>MVDAVLGFWFDELTPAHWFVANAEVDRTITQRFGDVYARLAMALPEGWPATPRGQLAAVIALDQFPRNMFRGTAQAFATDASALRIAQAAINAGFDRQLPAVQRQFLYLPFQHSEQAPDQERSVALYAALGNEQAFDFALRHKAIIDRFGRFPHRNRALGRPSTAEETAFLATPGSSF</sequence>
<dbReference type="Gene3D" id="1.20.58.320">
    <property type="entry name" value="TPR-like"/>
    <property type="match status" value="1"/>
</dbReference>